<evidence type="ECO:0000313" key="7">
    <source>
        <dbReference type="EMBL" id="KEP25039.1"/>
    </source>
</evidence>
<dbReference type="Gene3D" id="2.40.110.10">
    <property type="entry name" value="Butyryl-CoA Dehydrogenase, subunit A, domain 2"/>
    <property type="match status" value="1"/>
</dbReference>
<comment type="caution">
    <text evidence="7">The sequence shown here is derived from an EMBL/GenBank/DDBJ whole genome shotgun (WGS) entry which is preliminary data.</text>
</comment>
<feature type="domain" description="Acyl-CoA dehydrogenase C-terminal" evidence="6">
    <location>
        <begin position="247"/>
        <end position="362"/>
    </location>
</feature>
<dbReference type="PIRSF" id="PIRSF016578">
    <property type="entry name" value="HsaA"/>
    <property type="match status" value="1"/>
</dbReference>
<keyword evidence="1" id="KW-0285">Flavoprotein</keyword>
<organism evidence="7 8">
    <name type="scientific">Bacillus zhangzhouensis</name>
    <dbReference type="NCBI Taxonomy" id="1178540"/>
    <lineage>
        <taxon>Bacteria</taxon>
        <taxon>Bacillati</taxon>
        <taxon>Bacillota</taxon>
        <taxon>Bacilli</taxon>
        <taxon>Bacillales</taxon>
        <taxon>Bacillaceae</taxon>
        <taxon>Bacillus</taxon>
    </lineage>
</organism>
<dbReference type="RefSeq" id="WP_034324837.1">
    <property type="nucleotide sequence ID" value="NZ_JOTP01000034.1"/>
</dbReference>
<dbReference type="InterPro" id="IPR036250">
    <property type="entry name" value="AcylCo_DH-like_C"/>
</dbReference>
<proteinExistence type="predicted"/>
<evidence type="ECO:0000256" key="2">
    <source>
        <dbReference type="ARBA" id="ARBA00023002"/>
    </source>
</evidence>
<gene>
    <name evidence="7" type="ORF">BA70_12340</name>
</gene>
<dbReference type="InterPro" id="IPR013786">
    <property type="entry name" value="AcylCoA_DH/ox_N"/>
</dbReference>
<name>A0A081L713_9BACI</name>
<dbReference type="CDD" id="cd00567">
    <property type="entry name" value="ACAD"/>
    <property type="match status" value="1"/>
</dbReference>
<dbReference type="Pfam" id="PF02771">
    <property type="entry name" value="Acyl-CoA_dh_N"/>
    <property type="match status" value="1"/>
</dbReference>
<dbReference type="Pfam" id="PF08028">
    <property type="entry name" value="Acyl-CoA_dh_2"/>
    <property type="match status" value="1"/>
</dbReference>
<dbReference type="PANTHER" id="PTHR43884">
    <property type="entry name" value="ACYL-COA DEHYDROGENASE"/>
    <property type="match status" value="1"/>
</dbReference>
<dbReference type="PANTHER" id="PTHR43884:SF25">
    <property type="entry name" value="ACYL-COA DEHYDROGENASE YDBM-RELATED"/>
    <property type="match status" value="1"/>
</dbReference>
<dbReference type="GO" id="GO:0050660">
    <property type="term" value="F:flavin adenine dinucleotide binding"/>
    <property type="evidence" value="ECO:0007669"/>
    <property type="project" value="InterPro"/>
</dbReference>
<keyword evidence="8" id="KW-1185">Reference proteome</keyword>
<dbReference type="InterPro" id="IPR013107">
    <property type="entry name" value="Acyl-CoA_DH_C"/>
</dbReference>
<dbReference type="InterPro" id="IPR046373">
    <property type="entry name" value="Acyl-CoA_Oxase/DH_mid-dom_sf"/>
</dbReference>
<dbReference type="SUPFAM" id="SSF56645">
    <property type="entry name" value="Acyl-CoA dehydrogenase NM domain-like"/>
    <property type="match status" value="1"/>
</dbReference>
<feature type="region of interest" description="Disordered" evidence="3">
    <location>
        <begin position="128"/>
        <end position="148"/>
    </location>
</feature>
<dbReference type="EMBL" id="JOTP01000034">
    <property type="protein sequence ID" value="KEP25039.1"/>
    <property type="molecule type" value="Genomic_DNA"/>
</dbReference>
<evidence type="ECO:0000256" key="1">
    <source>
        <dbReference type="ARBA" id="ARBA00022630"/>
    </source>
</evidence>
<evidence type="ECO:0000259" key="6">
    <source>
        <dbReference type="Pfam" id="PF08028"/>
    </source>
</evidence>
<protein>
    <submittedName>
        <fullName evidence="7">Acyl-CoA dehydrogenase</fullName>
    </submittedName>
</protein>
<reference evidence="7 8" key="1">
    <citation type="submission" date="2012-09" db="EMBL/GenBank/DDBJ databases">
        <title>Genome Sequence of Bacillus sp. DW5-4.</title>
        <authorList>
            <person name="Lai Q."/>
            <person name="Liu Y."/>
            <person name="Shao Z."/>
        </authorList>
    </citation>
    <scope>NUCLEOTIDE SEQUENCE [LARGE SCALE GENOMIC DNA]</scope>
    <source>
        <strain evidence="7 8">DW5-4</strain>
    </source>
</reference>
<sequence length="389" mass="43222">MSKALFVNTDFQRTWLHQLESLRETIEQSAKEHDEGAYFPKKNIKSLVDMGYTTLSLPVEYGGGGQSVTDMVLFQETLGSMDGATALSIGWHQGVVGEIYEKKQWSEKQLNFFAEEVKKGALVNRAVSEAQTGSPTRGGKPGTTATRSGDQWVINGRKIFTTMSPALTYFLVGVWIEEKEALGFFLIHRDTKGVSIEETWDVVGMRGTESHDLILDQVEVSDDMLVEVQKGPRGGTLNPWIAHIPSCYLGIAQAARDYAVQYAITHSPNSISGTISDLPNVQNLIGEIDLLLKQARHVIYSTTKLYEQPEKRALLSNEFGAVKHTVVNHSLQIVDKAMRLVGAKSLSLGCPLQRYYRDIRAGLHNPPMDDMTISKIAKQAIEEKKESSY</sequence>
<dbReference type="InterPro" id="IPR009100">
    <property type="entry name" value="AcylCoA_DH/oxidase_NM_dom_sf"/>
</dbReference>
<feature type="domain" description="Acyl-CoA dehydrogenase/oxidase N-terminal" evidence="5">
    <location>
        <begin position="22"/>
        <end position="99"/>
    </location>
</feature>
<dbReference type="Gene3D" id="1.10.540.10">
    <property type="entry name" value="Acyl-CoA dehydrogenase/oxidase, N-terminal domain"/>
    <property type="match status" value="1"/>
</dbReference>
<evidence type="ECO:0000259" key="5">
    <source>
        <dbReference type="Pfam" id="PF02771"/>
    </source>
</evidence>
<dbReference type="AlphaFoldDB" id="A0A081L713"/>
<evidence type="ECO:0000256" key="3">
    <source>
        <dbReference type="SAM" id="MobiDB-lite"/>
    </source>
</evidence>
<dbReference type="Gene3D" id="1.20.140.10">
    <property type="entry name" value="Butyryl-CoA Dehydrogenase, subunit A, domain 3"/>
    <property type="match status" value="1"/>
</dbReference>
<dbReference type="eggNOG" id="COG1960">
    <property type="taxonomic scope" value="Bacteria"/>
</dbReference>
<dbReference type="Proteomes" id="UP000028091">
    <property type="component" value="Unassembled WGS sequence"/>
</dbReference>
<dbReference type="FunFam" id="2.40.110.10:FF:000020">
    <property type="entry name" value="Putative acyl-CoA dehydrogenase YdbM"/>
    <property type="match status" value="1"/>
</dbReference>
<dbReference type="OrthoDB" id="9785203at2"/>
<dbReference type="Pfam" id="PF02770">
    <property type="entry name" value="Acyl-CoA_dh_M"/>
    <property type="match status" value="1"/>
</dbReference>
<dbReference type="InterPro" id="IPR006091">
    <property type="entry name" value="Acyl-CoA_Oxase/DH_mid-dom"/>
</dbReference>
<dbReference type="InterPro" id="IPR037069">
    <property type="entry name" value="AcylCoA_DH/ox_N_sf"/>
</dbReference>
<dbReference type="SUPFAM" id="SSF47203">
    <property type="entry name" value="Acyl-CoA dehydrogenase C-terminal domain-like"/>
    <property type="match status" value="1"/>
</dbReference>
<keyword evidence="2" id="KW-0560">Oxidoreductase</keyword>
<accession>A0A081L713</accession>
<feature type="domain" description="Acyl-CoA oxidase/dehydrogenase middle" evidence="4">
    <location>
        <begin position="126"/>
        <end position="218"/>
    </location>
</feature>
<evidence type="ECO:0000259" key="4">
    <source>
        <dbReference type="Pfam" id="PF02770"/>
    </source>
</evidence>
<evidence type="ECO:0000313" key="8">
    <source>
        <dbReference type="Proteomes" id="UP000028091"/>
    </source>
</evidence>
<dbReference type="GO" id="GO:0003995">
    <property type="term" value="F:acyl-CoA dehydrogenase activity"/>
    <property type="evidence" value="ECO:0007669"/>
    <property type="project" value="TreeGrafter"/>
</dbReference>